<keyword evidence="4" id="KW-1185">Reference proteome</keyword>
<dbReference type="InterPro" id="IPR051122">
    <property type="entry name" value="SDR_DHRS6-like"/>
</dbReference>
<dbReference type="PANTHER" id="PTHR43477:SF1">
    <property type="entry name" value="DIHYDROANTICAPSIN 7-DEHYDROGENASE"/>
    <property type="match status" value="1"/>
</dbReference>
<evidence type="ECO:0000256" key="1">
    <source>
        <dbReference type="ARBA" id="ARBA00006484"/>
    </source>
</evidence>
<gene>
    <name evidence="3" type="ORF">FSB73_13670</name>
</gene>
<evidence type="ECO:0000313" key="4">
    <source>
        <dbReference type="Proteomes" id="UP000321291"/>
    </source>
</evidence>
<dbReference type="Proteomes" id="UP000321291">
    <property type="component" value="Chromosome"/>
</dbReference>
<name>A0A5B8VNA2_9BACT</name>
<dbReference type="KEGG" id="agi:FSB73_13670"/>
<reference evidence="3 4" key="1">
    <citation type="journal article" date="2017" name="Int. J. Syst. Evol. Microbiol.">
        <title>Arachidicoccus ginsenosidivorans sp. nov., with ginsenoside-converting activity isolated from ginseng cultivating soil.</title>
        <authorList>
            <person name="Siddiqi M.Z."/>
            <person name="Aslam Z."/>
            <person name="Im W.T."/>
        </authorList>
    </citation>
    <scope>NUCLEOTIDE SEQUENCE [LARGE SCALE GENOMIC DNA]</scope>
    <source>
        <strain evidence="3 4">Gsoil 809</strain>
    </source>
</reference>
<dbReference type="RefSeq" id="WP_146783230.1">
    <property type="nucleotide sequence ID" value="NZ_CP042434.1"/>
</dbReference>
<dbReference type="Pfam" id="PF13561">
    <property type="entry name" value="adh_short_C2"/>
    <property type="match status" value="1"/>
</dbReference>
<dbReference type="AlphaFoldDB" id="A0A5B8VNA2"/>
<dbReference type="InterPro" id="IPR002347">
    <property type="entry name" value="SDR_fam"/>
</dbReference>
<dbReference type="GO" id="GO:0016491">
    <property type="term" value="F:oxidoreductase activity"/>
    <property type="evidence" value="ECO:0007669"/>
    <property type="project" value="UniProtKB-KW"/>
</dbReference>
<comment type="similarity">
    <text evidence="1">Belongs to the short-chain dehydrogenases/reductases (SDR) family.</text>
</comment>
<dbReference type="InterPro" id="IPR036291">
    <property type="entry name" value="NAD(P)-bd_dom_sf"/>
</dbReference>
<dbReference type="Gene3D" id="3.40.50.720">
    <property type="entry name" value="NAD(P)-binding Rossmann-like Domain"/>
    <property type="match status" value="1"/>
</dbReference>
<dbReference type="EMBL" id="CP042434">
    <property type="protein sequence ID" value="QEC72571.1"/>
    <property type="molecule type" value="Genomic_DNA"/>
</dbReference>
<protein>
    <submittedName>
        <fullName evidence="3">SDR family oxidoreductase</fullName>
    </submittedName>
</protein>
<dbReference type="PANTHER" id="PTHR43477">
    <property type="entry name" value="DIHYDROANTICAPSIN 7-DEHYDROGENASE"/>
    <property type="match status" value="1"/>
</dbReference>
<dbReference type="OrthoDB" id="9806974at2"/>
<dbReference type="PRINTS" id="PR00081">
    <property type="entry name" value="GDHRDH"/>
</dbReference>
<evidence type="ECO:0000256" key="2">
    <source>
        <dbReference type="ARBA" id="ARBA00023002"/>
    </source>
</evidence>
<proteinExistence type="inferred from homology"/>
<organism evidence="3 4">
    <name type="scientific">Arachidicoccus ginsenosidivorans</name>
    <dbReference type="NCBI Taxonomy" id="496057"/>
    <lineage>
        <taxon>Bacteria</taxon>
        <taxon>Pseudomonadati</taxon>
        <taxon>Bacteroidota</taxon>
        <taxon>Chitinophagia</taxon>
        <taxon>Chitinophagales</taxon>
        <taxon>Chitinophagaceae</taxon>
        <taxon>Arachidicoccus</taxon>
    </lineage>
</organism>
<accession>A0A5B8VNA2</accession>
<sequence length="234" mass="24559">MTLVGSNIIIAGGSSGIGLATARLFKQSGAKVTITGRNLDKLKAAEQAGLSAAKVDSCNNDAVNAFFSAKGSFDHLVIALGSSKGLGNFNDLSLQDLKMGFEQKYWAQLQTLKAALPYINTKGSITFITAITASARMPGTAGIASINSALEVMVPILAKELKPMRVNAVSPGVVDTPWWDFMPKAAKEESFKAFAAQTAVGKVARPEDIAQAILFVVQSDYITGNILGVDGGLY</sequence>
<evidence type="ECO:0000313" key="3">
    <source>
        <dbReference type="EMBL" id="QEC72571.1"/>
    </source>
</evidence>
<keyword evidence="2" id="KW-0560">Oxidoreductase</keyword>
<dbReference type="SUPFAM" id="SSF51735">
    <property type="entry name" value="NAD(P)-binding Rossmann-fold domains"/>
    <property type="match status" value="1"/>
</dbReference>